<proteinExistence type="predicted"/>
<dbReference type="InterPro" id="IPR018289">
    <property type="entry name" value="MULE_transposase_dom"/>
</dbReference>
<dbReference type="EMBL" id="VUJU01002208">
    <property type="protein sequence ID" value="KAF0762156.1"/>
    <property type="molecule type" value="Genomic_DNA"/>
</dbReference>
<dbReference type="Pfam" id="PF10551">
    <property type="entry name" value="MULE"/>
    <property type="match status" value="1"/>
</dbReference>
<evidence type="ECO:0000259" key="1">
    <source>
        <dbReference type="Pfam" id="PF10551"/>
    </source>
</evidence>
<gene>
    <name evidence="2" type="ORF">FWK35_00011309</name>
</gene>
<accession>A0A6G0YWP5</accession>
<protein>
    <submittedName>
        <fullName evidence="2">MULE domain-containing protein</fullName>
    </submittedName>
</protein>
<comment type="caution">
    <text evidence="2">The sequence shown here is derived from an EMBL/GenBank/DDBJ whole genome shotgun (WGS) entry which is preliminary data.</text>
</comment>
<evidence type="ECO:0000313" key="2">
    <source>
        <dbReference type="EMBL" id="KAF0762156.1"/>
    </source>
</evidence>
<dbReference type="Proteomes" id="UP000478052">
    <property type="component" value="Unassembled WGS sequence"/>
</dbReference>
<keyword evidence="3" id="KW-1185">Reference proteome</keyword>
<evidence type="ECO:0000313" key="3">
    <source>
        <dbReference type="Proteomes" id="UP000478052"/>
    </source>
</evidence>
<sequence length="122" mass="14043">MEQSFNHVEASFQLIISEYQKLNLCFNPKTVFADFEKAIHVAVNKVWPLARLRGCLFHLNPSLGLHNEYENEKPEIGKYSKTFFGLPILNPPDVNNAFTNGLVPILPQDYRVKCFADYILKN</sequence>
<organism evidence="2 3">
    <name type="scientific">Aphis craccivora</name>
    <name type="common">Cowpea aphid</name>
    <dbReference type="NCBI Taxonomy" id="307492"/>
    <lineage>
        <taxon>Eukaryota</taxon>
        <taxon>Metazoa</taxon>
        <taxon>Ecdysozoa</taxon>
        <taxon>Arthropoda</taxon>
        <taxon>Hexapoda</taxon>
        <taxon>Insecta</taxon>
        <taxon>Pterygota</taxon>
        <taxon>Neoptera</taxon>
        <taxon>Paraneoptera</taxon>
        <taxon>Hemiptera</taxon>
        <taxon>Sternorrhyncha</taxon>
        <taxon>Aphidomorpha</taxon>
        <taxon>Aphidoidea</taxon>
        <taxon>Aphididae</taxon>
        <taxon>Aphidini</taxon>
        <taxon>Aphis</taxon>
        <taxon>Aphis</taxon>
    </lineage>
</organism>
<reference evidence="2 3" key="1">
    <citation type="submission" date="2019-08" db="EMBL/GenBank/DDBJ databases">
        <title>Whole genome of Aphis craccivora.</title>
        <authorList>
            <person name="Voronova N.V."/>
            <person name="Shulinski R.S."/>
            <person name="Bandarenka Y.V."/>
            <person name="Zhorov D.G."/>
            <person name="Warner D."/>
        </authorList>
    </citation>
    <scope>NUCLEOTIDE SEQUENCE [LARGE SCALE GENOMIC DNA]</scope>
    <source>
        <strain evidence="2">180601</strain>
        <tissue evidence="2">Whole Body</tissue>
    </source>
</reference>
<dbReference type="OrthoDB" id="90756at2759"/>
<feature type="domain" description="MULE transposase" evidence="1">
    <location>
        <begin position="9"/>
        <end position="60"/>
    </location>
</feature>
<dbReference type="AlphaFoldDB" id="A0A6G0YWP5"/>
<name>A0A6G0YWP5_APHCR</name>